<dbReference type="EMBL" id="WSEM01000039">
    <property type="protein sequence ID" value="MVQ40153.1"/>
    <property type="molecule type" value="Genomic_DNA"/>
</dbReference>
<dbReference type="InterPro" id="IPR001845">
    <property type="entry name" value="HTH_ArsR_DNA-bd_dom"/>
</dbReference>
<dbReference type="PANTHER" id="PTHR33154:SF33">
    <property type="entry name" value="TRANSCRIPTIONAL REPRESSOR SDPR"/>
    <property type="match status" value="1"/>
</dbReference>
<dbReference type="PROSITE" id="PS50987">
    <property type="entry name" value="HTH_ARSR_2"/>
    <property type="match status" value="1"/>
</dbReference>
<dbReference type="InterPro" id="IPR036390">
    <property type="entry name" value="WH_DNA-bd_sf"/>
</dbReference>
<dbReference type="RefSeq" id="WP_157326431.1">
    <property type="nucleotide sequence ID" value="NZ_WSEM01000039.1"/>
</dbReference>
<evidence type="ECO:0000256" key="3">
    <source>
        <dbReference type="ARBA" id="ARBA00023163"/>
    </source>
</evidence>
<reference evidence="5 6" key="1">
    <citation type="submission" date="2019-12" db="EMBL/GenBank/DDBJ databases">
        <authorList>
            <person name="Huq M.A."/>
        </authorList>
    </citation>
    <scope>NUCLEOTIDE SEQUENCE [LARGE SCALE GENOMIC DNA]</scope>
    <source>
        <strain evidence="5 6">MAH-34</strain>
    </source>
</reference>
<sequence length="120" mass="13226">MENDPVDDFDQLNVIKADFKASGKVLAAIGDETRQHIIMVLIAAGCEGVRVGEITAQTHLSRPAVSHHLKILKDAGIVLVYKVAAMNYYYLDLSSWINNLKMLTVNIENMLLKQSSKGGQ</sequence>
<keyword evidence="3" id="KW-0804">Transcription</keyword>
<feature type="domain" description="HTH arsR-type" evidence="4">
    <location>
        <begin position="14"/>
        <end position="111"/>
    </location>
</feature>
<protein>
    <submittedName>
        <fullName evidence="5">Metalloregulator ArsR/SmtB family transcription factor</fullName>
    </submittedName>
</protein>
<name>A0ABW9UN52_9BACL</name>
<dbReference type="SUPFAM" id="SSF46785">
    <property type="entry name" value="Winged helix' DNA-binding domain"/>
    <property type="match status" value="1"/>
</dbReference>
<dbReference type="Pfam" id="PF01022">
    <property type="entry name" value="HTH_5"/>
    <property type="match status" value="1"/>
</dbReference>
<evidence type="ECO:0000313" key="5">
    <source>
        <dbReference type="EMBL" id="MVQ40153.1"/>
    </source>
</evidence>
<dbReference type="InterPro" id="IPR011991">
    <property type="entry name" value="ArsR-like_HTH"/>
</dbReference>
<evidence type="ECO:0000256" key="1">
    <source>
        <dbReference type="ARBA" id="ARBA00023015"/>
    </source>
</evidence>
<gene>
    <name evidence="5" type="ORF">GON05_36805</name>
</gene>
<dbReference type="InterPro" id="IPR036388">
    <property type="entry name" value="WH-like_DNA-bd_sf"/>
</dbReference>
<keyword evidence="2" id="KW-0238">DNA-binding</keyword>
<evidence type="ECO:0000256" key="2">
    <source>
        <dbReference type="ARBA" id="ARBA00023125"/>
    </source>
</evidence>
<organism evidence="5 6">
    <name type="scientific">Paenibacillus anseongense</name>
    <dbReference type="NCBI Taxonomy" id="2682845"/>
    <lineage>
        <taxon>Bacteria</taxon>
        <taxon>Bacillati</taxon>
        <taxon>Bacillota</taxon>
        <taxon>Bacilli</taxon>
        <taxon>Bacillales</taxon>
        <taxon>Paenibacillaceae</taxon>
        <taxon>Paenibacillus</taxon>
    </lineage>
</organism>
<dbReference type="Proteomes" id="UP000467637">
    <property type="component" value="Unassembled WGS sequence"/>
</dbReference>
<dbReference type="NCBIfam" id="NF033788">
    <property type="entry name" value="HTH_metalloreg"/>
    <property type="match status" value="1"/>
</dbReference>
<accession>A0ABW9UN52</accession>
<dbReference type="CDD" id="cd00090">
    <property type="entry name" value="HTH_ARSR"/>
    <property type="match status" value="1"/>
</dbReference>
<dbReference type="Gene3D" id="1.10.10.10">
    <property type="entry name" value="Winged helix-like DNA-binding domain superfamily/Winged helix DNA-binding domain"/>
    <property type="match status" value="1"/>
</dbReference>
<dbReference type="SMART" id="SM00418">
    <property type="entry name" value="HTH_ARSR"/>
    <property type="match status" value="1"/>
</dbReference>
<dbReference type="PRINTS" id="PR00778">
    <property type="entry name" value="HTHARSR"/>
</dbReference>
<evidence type="ECO:0000259" key="4">
    <source>
        <dbReference type="PROSITE" id="PS50987"/>
    </source>
</evidence>
<evidence type="ECO:0000313" key="6">
    <source>
        <dbReference type="Proteomes" id="UP000467637"/>
    </source>
</evidence>
<proteinExistence type="predicted"/>
<keyword evidence="1" id="KW-0805">Transcription regulation</keyword>
<dbReference type="PANTHER" id="PTHR33154">
    <property type="entry name" value="TRANSCRIPTIONAL REGULATOR, ARSR FAMILY"/>
    <property type="match status" value="1"/>
</dbReference>
<comment type="caution">
    <text evidence="5">The sequence shown here is derived from an EMBL/GenBank/DDBJ whole genome shotgun (WGS) entry which is preliminary data.</text>
</comment>
<keyword evidence="6" id="KW-1185">Reference proteome</keyword>
<dbReference type="InterPro" id="IPR051081">
    <property type="entry name" value="HTH_MetalResp_TranReg"/>
</dbReference>